<evidence type="ECO:0000313" key="8">
    <source>
        <dbReference type="EMBL" id="ANU22026.1"/>
    </source>
</evidence>
<dbReference type="AlphaFoldDB" id="A0A1C7EEB9"/>
<keyword evidence="4 7" id="KW-1133">Transmembrane helix</keyword>
<evidence type="ECO:0000256" key="5">
    <source>
        <dbReference type="ARBA" id="ARBA00023136"/>
    </source>
</evidence>
<evidence type="ECO:0000256" key="7">
    <source>
        <dbReference type="SAM" id="Phobius"/>
    </source>
</evidence>
<dbReference type="GO" id="GO:0015205">
    <property type="term" value="F:nucleobase transmembrane transporter activity"/>
    <property type="evidence" value="ECO:0007669"/>
    <property type="project" value="TreeGrafter"/>
</dbReference>
<dbReference type="InterPro" id="IPR045225">
    <property type="entry name" value="Uracil/uridine/allantoin_perm"/>
</dbReference>
<accession>A0A1C7EEB9</accession>
<dbReference type="CDD" id="cd10323">
    <property type="entry name" value="SLC-NCS1sbd"/>
    <property type="match status" value="1"/>
</dbReference>
<dbReference type="Gene3D" id="1.10.4160.10">
    <property type="entry name" value="Hydantoin permease"/>
    <property type="match status" value="1"/>
</dbReference>
<protein>
    <submittedName>
        <fullName evidence="8">Nitrate reductase</fullName>
    </submittedName>
</protein>
<reference evidence="8" key="1">
    <citation type="submission" date="2016-10" db="EMBL/GenBank/DDBJ databases">
        <authorList>
            <person name="See-Too W.S."/>
        </authorList>
    </citation>
    <scope>NUCLEOTIDE SEQUENCE</scope>
    <source>
        <strain evidence="8">DSM 22276</strain>
    </source>
</reference>
<dbReference type="GO" id="GO:0005886">
    <property type="term" value="C:plasma membrane"/>
    <property type="evidence" value="ECO:0007669"/>
    <property type="project" value="TreeGrafter"/>
</dbReference>
<name>A0A1C7EEB9_9BACL</name>
<feature type="transmembrane region" description="Helical" evidence="7">
    <location>
        <begin position="396"/>
        <end position="416"/>
    </location>
</feature>
<dbReference type="InterPro" id="IPR001248">
    <property type="entry name" value="Pur-cyt_permease"/>
</dbReference>
<feature type="transmembrane region" description="Helical" evidence="7">
    <location>
        <begin position="203"/>
        <end position="224"/>
    </location>
</feature>
<dbReference type="EMBL" id="CP016543">
    <property type="protein sequence ID" value="ANU22026.1"/>
    <property type="molecule type" value="Genomic_DNA"/>
</dbReference>
<evidence type="ECO:0000256" key="6">
    <source>
        <dbReference type="SAM" id="MobiDB-lite"/>
    </source>
</evidence>
<feature type="transmembrane region" description="Helical" evidence="7">
    <location>
        <begin position="126"/>
        <end position="149"/>
    </location>
</feature>
<evidence type="ECO:0000256" key="2">
    <source>
        <dbReference type="ARBA" id="ARBA00008974"/>
    </source>
</evidence>
<dbReference type="PANTHER" id="PTHR30618">
    <property type="entry name" value="NCS1 FAMILY PURINE/PYRIMIDINE TRANSPORTER"/>
    <property type="match status" value="1"/>
</dbReference>
<dbReference type="RefSeq" id="WP_065525157.1">
    <property type="nucleotide sequence ID" value="NZ_CP016543.2"/>
</dbReference>
<comment type="subcellular location">
    <subcellularLocation>
        <location evidence="1">Membrane</location>
        <topology evidence="1">Multi-pass membrane protein</topology>
    </subcellularLocation>
</comment>
<dbReference type="Proteomes" id="UP000092495">
    <property type="component" value="Chromosome"/>
</dbReference>
<feature type="transmembrane region" description="Helical" evidence="7">
    <location>
        <begin position="285"/>
        <end position="302"/>
    </location>
</feature>
<feature type="transmembrane region" description="Helical" evidence="7">
    <location>
        <begin position="21"/>
        <end position="40"/>
    </location>
</feature>
<feature type="transmembrane region" description="Helical" evidence="7">
    <location>
        <begin position="52"/>
        <end position="72"/>
    </location>
</feature>
<keyword evidence="5 7" id="KW-0472">Membrane</keyword>
<proteinExistence type="inferred from homology"/>
<evidence type="ECO:0000256" key="1">
    <source>
        <dbReference type="ARBA" id="ARBA00004141"/>
    </source>
</evidence>
<dbReference type="Pfam" id="PF02133">
    <property type="entry name" value="Transp_cyt_pur"/>
    <property type="match status" value="1"/>
</dbReference>
<dbReference type="KEGG" id="pdg:BCM40_01155"/>
<feature type="transmembrane region" description="Helical" evidence="7">
    <location>
        <begin position="245"/>
        <end position="273"/>
    </location>
</feature>
<gene>
    <name evidence="8" type="ORF">BCM40_01155</name>
</gene>
<dbReference type="STRING" id="414778.BCM40_01155"/>
<feature type="transmembrane region" description="Helical" evidence="7">
    <location>
        <begin position="161"/>
        <end position="183"/>
    </location>
</feature>
<keyword evidence="3 7" id="KW-0812">Transmembrane</keyword>
<sequence length="496" mass="54599">MRKNSLISKDIIPTKGKNRVISGWGFFNIWVGMAVIIATFQIGANGIESMSLWQLAGAILLANLIIAIIGSLSGDIGIEHGLSFAAYMRAPFGTAGVHIPAISRGIIAAIWFGIQTYLGATAINYIVNMLTGFDSWFVWYLVFAAVQIINTAIGIKAVDRFAAIAAPAIIVISVWIFIDMVGLAADNGINVFNYVGTTQSTTWFLVMVANMGFWSALAVDIPNITRYVKAPMNERNWFKRNKNNYLPHIIALPLVQTFMGVIGAVSLLGAGLWNPIEVIQATSSGWVLIILLTMVVLAQWSTNSAANLIPASLTFVNAGAKFNLSYTSGIVIAGVVGTLFQPWSILNQLFTFLGYYGAILSAVAGIIICDYYIIRKRRLAVQDLYDPKGQFRFDKGVNWAGMIAWIAAGGLAVYFIQYMYLVGFPLGIIFYYLLMKFWYLKKHPQKEVESNYSDAYLGTTVGRDWEVEGLVEEQPNSKGDWEIDKLNPATNDVVKP</sequence>
<comment type="similarity">
    <text evidence="2">Belongs to the purine-cytosine permease (2.A.39) family.</text>
</comment>
<evidence type="ECO:0000256" key="4">
    <source>
        <dbReference type="ARBA" id="ARBA00022989"/>
    </source>
</evidence>
<dbReference type="PANTHER" id="PTHR30618:SF0">
    <property type="entry name" value="PURINE-URACIL PERMEASE NCS1"/>
    <property type="match status" value="1"/>
</dbReference>
<feature type="transmembrane region" description="Helical" evidence="7">
    <location>
        <begin position="323"/>
        <end position="343"/>
    </location>
</feature>
<organism evidence="8 9">
    <name type="scientific">Planococcus donghaensis</name>
    <dbReference type="NCBI Taxonomy" id="414778"/>
    <lineage>
        <taxon>Bacteria</taxon>
        <taxon>Bacillati</taxon>
        <taxon>Bacillota</taxon>
        <taxon>Bacilli</taxon>
        <taxon>Bacillales</taxon>
        <taxon>Caryophanaceae</taxon>
        <taxon>Planococcus</taxon>
    </lineage>
</organism>
<evidence type="ECO:0000313" key="9">
    <source>
        <dbReference type="Proteomes" id="UP000092495"/>
    </source>
</evidence>
<keyword evidence="9" id="KW-1185">Reference proteome</keyword>
<evidence type="ECO:0000256" key="3">
    <source>
        <dbReference type="ARBA" id="ARBA00022692"/>
    </source>
</evidence>
<feature type="transmembrane region" description="Helical" evidence="7">
    <location>
        <begin position="92"/>
        <end position="114"/>
    </location>
</feature>
<dbReference type="OrthoDB" id="9780088at2"/>
<feature type="transmembrane region" description="Helical" evidence="7">
    <location>
        <begin position="422"/>
        <end position="440"/>
    </location>
</feature>
<feature type="transmembrane region" description="Helical" evidence="7">
    <location>
        <begin position="355"/>
        <end position="375"/>
    </location>
</feature>
<feature type="region of interest" description="Disordered" evidence="6">
    <location>
        <begin position="474"/>
        <end position="496"/>
    </location>
</feature>